<keyword evidence="1" id="KW-1133">Transmembrane helix</keyword>
<feature type="transmembrane region" description="Helical" evidence="1">
    <location>
        <begin position="5"/>
        <end position="26"/>
    </location>
</feature>
<dbReference type="Proteomes" id="UP000555411">
    <property type="component" value="Unassembled WGS sequence"/>
</dbReference>
<evidence type="ECO:0000313" key="2">
    <source>
        <dbReference type="EMBL" id="MBC2837621.1"/>
    </source>
</evidence>
<name>A0A842IDH5_9RHOB</name>
<keyword evidence="1" id="KW-0472">Membrane</keyword>
<reference evidence="2 3" key="1">
    <citation type="journal article" date="2017" name="Int. J. Syst. Evol. Microbiol.">
        <title>Gemmobacter straminiformis sp. nov., isolated from an artificial fountain.</title>
        <authorList>
            <person name="Kang J.Y."/>
            <person name="Kim M.J."/>
            <person name="Chun J."/>
            <person name="Son K.P."/>
            <person name="Jahng K.Y."/>
        </authorList>
    </citation>
    <scope>NUCLEOTIDE SEQUENCE [LARGE SCALE GENOMIC DNA]</scope>
    <source>
        <strain evidence="2 3">CAM-8</strain>
    </source>
</reference>
<organism evidence="2 3">
    <name type="scientific">Paragemmobacter straminiformis</name>
    <dbReference type="NCBI Taxonomy" id="2045119"/>
    <lineage>
        <taxon>Bacteria</taxon>
        <taxon>Pseudomonadati</taxon>
        <taxon>Pseudomonadota</taxon>
        <taxon>Alphaproteobacteria</taxon>
        <taxon>Rhodobacterales</taxon>
        <taxon>Paracoccaceae</taxon>
        <taxon>Paragemmobacter</taxon>
    </lineage>
</organism>
<keyword evidence="3" id="KW-1185">Reference proteome</keyword>
<comment type="caution">
    <text evidence="2">The sequence shown here is derived from an EMBL/GenBank/DDBJ whole genome shotgun (WGS) entry which is preliminary data.</text>
</comment>
<dbReference type="AlphaFoldDB" id="A0A842IDH5"/>
<dbReference type="EMBL" id="JACLQD010000009">
    <property type="protein sequence ID" value="MBC2837621.1"/>
    <property type="molecule type" value="Genomic_DNA"/>
</dbReference>
<proteinExistence type="predicted"/>
<sequence>MQRKLAYASVASLILFGIVFFIAIALDSLALGYVASVLLFAGLLVGLFGLIFPILAFHIYSNVLSDTQKESIRINPLTRFMVYLGSNGKENFK</sequence>
<keyword evidence="1" id="KW-0812">Transmembrane</keyword>
<accession>A0A842IDH5</accession>
<gene>
    <name evidence="2" type="ORF">H7F16_19050</name>
</gene>
<protein>
    <submittedName>
        <fullName evidence="2">Uncharacterized protein</fullName>
    </submittedName>
</protein>
<feature type="transmembrane region" description="Helical" evidence="1">
    <location>
        <begin position="32"/>
        <end position="60"/>
    </location>
</feature>
<evidence type="ECO:0000256" key="1">
    <source>
        <dbReference type="SAM" id="Phobius"/>
    </source>
</evidence>
<evidence type="ECO:0000313" key="3">
    <source>
        <dbReference type="Proteomes" id="UP000555411"/>
    </source>
</evidence>